<dbReference type="SUPFAM" id="SSF56104">
    <property type="entry name" value="SAICAR synthase-like"/>
    <property type="match status" value="1"/>
</dbReference>
<evidence type="ECO:0000313" key="11">
    <source>
        <dbReference type="Proteomes" id="UP000288096"/>
    </source>
</evidence>
<dbReference type="GO" id="GO:0004639">
    <property type="term" value="F:phosphoribosylaminoimidazolesuccinocarboxamide synthase activity"/>
    <property type="evidence" value="ECO:0007669"/>
    <property type="project" value="UniProtKB-UniRule"/>
</dbReference>
<keyword evidence="3 8" id="KW-0436">Ligase</keyword>
<evidence type="ECO:0000256" key="4">
    <source>
        <dbReference type="ARBA" id="ARBA00022741"/>
    </source>
</evidence>
<comment type="catalytic activity">
    <reaction evidence="7 8">
        <text>5-amino-1-(5-phospho-D-ribosyl)imidazole-4-carboxylate + L-aspartate + ATP = (2S)-2-[5-amino-1-(5-phospho-beta-D-ribosyl)imidazole-4-carboxamido]succinate + ADP + phosphate + 2 H(+)</text>
        <dbReference type="Rhea" id="RHEA:22628"/>
        <dbReference type="ChEBI" id="CHEBI:15378"/>
        <dbReference type="ChEBI" id="CHEBI:29991"/>
        <dbReference type="ChEBI" id="CHEBI:30616"/>
        <dbReference type="ChEBI" id="CHEBI:43474"/>
        <dbReference type="ChEBI" id="CHEBI:58443"/>
        <dbReference type="ChEBI" id="CHEBI:77657"/>
        <dbReference type="ChEBI" id="CHEBI:456216"/>
        <dbReference type="EC" id="6.3.2.6"/>
    </reaction>
</comment>
<dbReference type="InterPro" id="IPR028923">
    <property type="entry name" value="SAICAR_synt/ADE2_N"/>
</dbReference>
<reference evidence="11" key="1">
    <citation type="submission" date="2017-11" db="EMBL/GenBank/DDBJ databases">
        <authorList>
            <person name="Watanabe M."/>
            <person name="Kojima H."/>
        </authorList>
    </citation>
    <scope>NUCLEOTIDE SEQUENCE [LARGE SCALE GENOMIC DNA]</scope>
    <source>
        <strain evidence="11">Tokyo 01</strain>
    </source>
</reference>
<keyword evidence="5 8" id="KW-0658">Purine biosynthesis</keyword>
<comment type="similarity">
    <text evidence="2 8">Belongs to the SAICAR synthetase family.</text>
</comment>
<evidence type="ECO:0000259" key="9">
    <source>
        <dbReference type="Pfam" id="PF01259"/>
    </source>
</evidence>
<dbReference type="HAMAP" id="MF_00137">
    <property type="entry name" value="SAICAR_synth"/>
    <property type="match status" value="1"/>
</dbReference>
<evidence type="ECO:0000256" key="7">
    <source>
        <dbReference type="ARBA" id="ARBA00048475"/>
    </source>
</evidence>
<name>A0A401FUH5_9BACT</name>
<dbReference type="CDD" id="cd01414">
    <property type="entry name" value="SAICAR_synt_Sc"/>
    <property type="match status" value="1"/>
</dbReference>
<evidence type="ECO:0000256" key="1">
    <source>
        <dbReference type="ARBA" id="ARBA00004672"/>
    </source>
</evidence>
<reference evidence="11" key="2">
    <citation type="submission" date="2019-01" db="EMBL/GenBank/DDBJ databases">
        <title>Genome sequence of Desulfonema ishimotonii strain Tokyo 01.</title>
        <authorList>
            <person name="Fukui M."/>
        </authorList>
    </citation>
    <scope>NUCLEOTIDE SEQUENCE [LARGE SCALE GENOMIC DNA]</scope>
    <source>
        <strain evidence="11">Tokyo 01</strain>
    </source>
</reference>
<keyword evidence="11" id="KW-1185">Reference proteome</keyword>
<accession>A0A401FUH5</accession>
<gene>
    <name evidence="8" type="primary">purC</name>
    <name evidence="10" type="ORF">DENIS_1583</name>
</gene>
<dbReference type="Pfam" id="PF01259">
    <property type="entry name" value="SAICAR_synt"/>
    <property type="match status" value="1"/>
</dbReference>
<evidence type="ECO:0000256" key="8">
    <source>
        <dbReference type="HAMAP-Rule" id="MF_00137"/>
    </source>
</evidence>
<organism evidence="10 11">
    <name type="scientific">Desulfonema ishimotonii</name>
    <dbReference type="NCBI Taxonomy" id="45657"/>
    <lineage>
        <taxon>Bacteria</taxon>
        <taxon>Pseudomonadati</taxon>
        <taxon>Thermodesulfobacteriota</taxon>
        <taxon>Desulfobacteria</taxon>
        <taxon>Desulfobacterales</taxon>
        <taxon>Desulfococcaceae</taxon>
        <taxon>Desulfonema</taxon>
    </lineage>
</organism>
<sequence length="298" mass="33434">MKNVVFETDFKDLTLVKKGKVRDMYDLGDALLMVATDRMSAFDVIMPDPIPGKGKILTQISLFWFDVMKSLIPNHLISGDVADYPDSCKPYADILRGRSMLVKKAEPLPIECVVRGYISGSGWKSYRESGAICGIALPDGLKESDRLPEPIFTPSTKEEVGEHDINIDFEETVRRIGRPLAEKVRELSLEIYRKGVELAAEKGIIIADTKFEFGLIDGELILIDEVMTPDSSRFWPQSDYRPGGPQKSFDKQYLRDYLTSIGWNKQPPGPSLPEDVVKNTLGKYMEALTLLTGTDHEL</sequence>
<evidence type="ECO:0000256" key="6">
    <source>
        <dbReference type="ARBA" id="ARBA00022840"/>
    </source>
</evidence>
<evidence type="ECO:0000256" key="3">
    <source>
        <dbReference type="ARBA" id="ARBA00022598"/>
    </source>
</evidence>
<evidence type="ECO:0000313" key="10">
    <source>
        <dbReference type="EMBL" id="GBC60626.1"/>
    </source>
</evidence>
<dbReference type="PANTHER" id="PTHR43700">
    <property type="entry name" value="PHOSPHORIBOSYLAMINOIMIDAZOLE-SUCCINOCARBOXAMIDE SYNTHASE"/>
    <property type="match status" value="1"/>
</dbReference>
<dbReference type="Gene3D" id="3.30.200.20">
    <property type="entry name" value="Phosphorylase Kinase, domain 1"/>
    <property type="match status" value="1"/>
</dbReference>
<dbReference type="OrthoDB" id="9801549at2"/>
<dbReference type="Proteomes" id="UP000288096">
    <property type="component" value="Unassembled WGS sequence"/>
</dbReference>
<dbReference type="PROSITE" id="PS01057">
    <property type="entry name" value="SAICAR_SYNTHETASE_1"/>
    <property type="match status" value="1"/>
</dbReference>
<dbReference type="InterPro" id="IPR018236">
    <property type="entry name" value="SAICAR_synthetase_CS"/>
</dbReference>
<dbReference type="PROSITE" id="PS01058">
    <property type="entry name" value="SAICAR_SYNTHETASE_2"/>
    <property type="match status" value="1"/>
</dbReference>
<dbReference type="Gene3D" id="3.30.470.20">
    <property type="entry name" value="ATP-grasp fold, B domain"/>
    <property type="match status" value="1"/>
</dbReference>
<dbReference type="FunFam" id="3.30.470.20:FF:000015">
    <property type="entry name" value="Phosphoribosylaminoimidazole-succinocarboxamide synthase"/>
    <property type="match status" value="1"/>
</dbReference>
<dbReference type="GO" id="GO:0005737">
    <property type="term" value="C:cytoplasm"/>
    <property type="evidence" value="ECO:0007669"/>
    <property type="project" value="TreeGrafter"/>
</dbReference>
<evidence type="ECO:0000256" key="2">
    <source>
        <dbReference type="ARBA" id="ARBA00010190"/>
    </source>
</evidence>
<dbReference type="PANTHER" id="PTHR43700:SF1">
    <property type="entry name" value="PHOSPHORIBOSYLAMINOIMIDAZOLE-SUCCINOCARBOXAMIDE SYNTHASE"/>
    <property type="match status" value="1"/>
</dbReference>
<dbReference type="GO" id="GO:0006189">
    <property type="term" value="P:'de novo' IMP biosynthetic process"/>
    <property type="evidence" value="ECO:0007669"/>
    <property type="project" value="UniProtKB-UniRule"/>
</dbReference>
<dbReference type="NCBIfam" id="NF010568">
    <property type="entry name" value="PRK13961.1"/>
    <property type="match status" value="1"/>
</dbReference>
<dbReference type="EC" id="6.3.2.6" evidence="8"/>
<feature type="domain" description="SAICAR synthetase/ADE2 N-terminal" evidence="9">
    <location>
        <begin position="16"/>
        <end position="267"/>
    </location>
</feature>
<comment type="caution">
    <text evidence="10">The sequence shown here is derived from an EMBL/GenBank/DDBJ whole genome shotgun (WGS) entry which is preliminary data.</text>
</comment>
<dbReference type="NCBIfam" id="TIGR00081">
    <property type="entry name" value="purC"/>
    <property type="match status" value="1"/>
</dbReference>
<dbReference type="RefSeq" id="WP_124328021.1">
    <property type="nucleotide sequence ID" value="NZ_BEXT01000001.1"/>
</dbReference>
<dbReference type="UniPathway" id="UPA00074">
    <property type="reaction ID" value="UER00131"/>
</dbReference>
<dbReference type="GO" id="GO:0005524">
    <property type="term" value="F:ATP binding"/>
    <property type="evidence" value="ECO:0007669"/>
    <property type="project" value="UniProtKB-KW"/>
</dbReference>
<protein>
    <recommendedName>
        <fullName evidence="8">Phosphoribosylaminoimidazole-succinocarboxamide synthase</fullName>
        <ecNumber evidence="8">6.3.2.6</ecNumber>
    </recommendedName>
    <alternativeName>
        <fullName evidence="8">SAICAR synthetase</fullName>
    </alternativeName>
</protein>
<evidence type="ECO:0000256" key="5">
    <source>
        <dbReference type="ARBA" id="ARBA00022755"/>
    </source>
</evidence>
<proteinExistence type="inferred from homology"/>
<dbReference type="InterPro" id="IPR001636">
    <property type="entry name" value="SAICAR_synth"/>
</dbReference>
<dbReference type="EMBL" id="BEXT01000001">
    <property type="protein sequence ID" value="GBC60626.1"/>
    <property type="molecule type" value="Genomic_DNA"/>
</dbReference>
<dbReference type="AlphaFoldDB" id="A0A401FUH5"/>
<comment type="pathway">
    <text evidence="1 8">Purine metabolism; IMP biosynthesis via de novo pathway; 5-amino-1-(5-phospho-D-ribosyl)imidazole-4-carboxamide from 5-amino-1-(5-phospho-D-ribosyl)imidazole-4-carboxylate: step 1/2.</text>
</comment>
<keyword evidence="6 8" id="KW-0067">ATP-binding</keyword>
<keyword evidence="4 8" id="KW-0547">Nucleotide-binding</keyword>